<proteinExistence type="inferred from homology"/>
<sequence length="243" mass="27127">MTDSPFQLQGFAPGSWSQVALQLTKPDGLIVGIDLLPAQPPTGVTAFQGDFLSPMVQKLVKDCILHLQDRRQLSRLEPESKANTPEDARQHDLEPQSYIDMERQASHVETEGQGKVHHGPRSMHIVDVVLSDMSAPWQQTSGYNVNTLSNPYHRLMNTSGNPFRDHFGSLDLCNAALDFASDTLKPGGNFVCKVYQGSGEREFEQRARLLFAKVHIFKPKSSRSESRELYLIGIQRKGNGLLK</sequence>
<keyword evidence="5" id="KW-0949">S-adenosyl-L-methionine</keyword>
<comment type="similarity">
    <text evidence="1">Belongs to the class I-like SAM-binding methyltransferase superfamily. RNA methyltransferase RlmE family.</text>
</comment>
<evidence type="ECO:0000256" key="2">
    <source>
        <dbReference type="ARBA" id="ARBA00022552"/>
    </source>
</evidence>
<comment type="caution">
    <text evidence="9">The sequence shown here is derived from an EMBL/GenBank/DDBJ whole genome shotgun (WGS) entry which is preliminary data.</text>
</comment>
<dbReference type="Gene3D" id="3.40.50.150">
    <property type="entry name" value="Vaccinia Virus protein VP39"/>
    <property type="match status" value="1"/>
</dbReference>
<accession>A0A9N9ZPB6</accession>
<dbReference type="GO" id="GO:0008650">
    <property type="term" value="F:rRNA (uridine-2'-O-)-methyltransferase activity"/>
    <property type="evidence" value="ECO:0007669"/>
    <property type="project" value="TreeGrafter"/>
</dbReference>
<evidence type="ECO:0000256" key="4">
    <source>
        <dbReference type="ARBA" id="ARBA00022679"/>
    </source>
</evidence>
<dbReference type="InterPro" id="IPR050082">
    <property type="entry name" value="RNA_methyltr_RlmE"/>
</dbReference>
<keyword evidence="2" id="KW-0698">rRNA processing</keyword>
<dbReference type="InterPro" id="IPR002877">
    <property type="entry name" value="RNA_MeTrfase_FtsJ_dom"/>
</dbReference>
<dbReference type="EMBL" id="CABFOC020000091">
    <property type="protein sequence ID" value="CAH0059284.1"/>
    <property type="molecule type" value="Genomic_DNA"/>
</dbReference>
<evidence type="ECO:0000256" key="7">
    <source>
        <dbReference type="SAM" id="MobiDB-lite"/>
    </source>
</evidence>
<dbReference type="OrthoDB" id="20105at2759"/>
<evidence type="ECO:0000313" key="10">
    <source>
        <dbReference type="Proteomes" id="UP000775872"/>
    </source>
</evidence>
<evidence type="ECO:0000256" key="5">
    <source>
        <dbReference type="ARBA" id="ARBA00022691"/>
    </source>
</evidence>
<keyword evidence="10" id="KW-1185">Reference proteome</keyword>
<dbReference type="GO" id="GO:0005739">
    <property type="term" value="C:mitochondrion"/>
    <property type="evidence" value="ECO:0007669"/>
    <property type="project" value="TreeGrafter"/>
</dbReference>
<keyword evidence="3" id="KW-0489">Methyltransferase</keyword>
<evidence type="ECO:0000256" key="1">
    <source>
        <dbReference type="ARBA" id="ARBA00009258"/>
    </source>
</evidence>
<reference evidence="9" key="1">
    <citation type="submission" date="2021-10" db="EMBL/GenBank/DDBJ databases">
        <authorList>
            <person name="Piombo E."/>
        </authorList>
    </citation>
    <scope>NUCLEOTIDE SEQUENCE</scope>
</reference>
<dbReference type="Pfam" id="PF01728">
    <property type="entry name" value="FtsJ"/>
    <property type="match status" value="1"/>
</dbReference>
<dbReference type="PANTHER" id="PTHR10920:SF18">
    <property type="entry name" value="RRNA METHYLTRANSFERASE 2, MITOCHONDRIAL"/>
    <property type="match status" value="1"/>
</dbReference>
<dbReference type="AlphaFoldDB" id="A0A9N9ZPB6"/>
<evidence type="ECO:0000313" key="9">
    <source>
        <dbReference type="EMBL" id="CAH0059284.1"/>
    </source>
</evidence>
<gene>
    <name evidence="9" type="ORF">CSOL1703_00008319</name>
</gene>
<dbReference type="PANTHER" id="PTHR10920">
    <property type="entry name" value="RIBOSOMAL RNA METHYLTRANSFERASE"/>
    <property type="match status" value="1"/>
</dbReference>
<evidence type="ECO:0000256" key="3">
    <source>
        <dbReference type="ARBA" id="ARBA00022603"/>
    </source>
</evidence>
<feature type="domain" description="Ribosomal RNA methyltransferase FtsJ" evidence="8">
    <location>
        <begin position="10"/>
        <end position="235"/>
    </location>
</feature>
<organism evidence="9 10">
    <name type="scientific">Clonostachys solani</name>
    <dbReference type="NCBI Taxonomy" id="160281"/>
    <lineage>
        <taxon>Eukaryota</taxon>
        <taxon>Fungi</taxon>
        <taxon>Dikarya</taxon>
        <taxon>Ascomycota</taxon>
        <taxon>Pezizomycotina</taxon>
        <taxon>Sordariomycetes</taxon>
        <taxon>Hypocreomycetidae</taxon>
        <taxon>Hypocreales</taxon>
        <taxon>Bionectriaceae</taxon>
        <taxon>Clonostachys</taxon>
    </lineage>
</organism>
<evidence type="ECO:0000259" key="8">
    <source>
        <dbReference type="Pfam" id="PF01728"/>
    </source>
</evidence>
<dbReference type="Proteomes" id="UP000775872">
    <property type="component" value="Unassembled WGS sequence"/>
</dbReference>
<feature type="region of interest" description="Disordered" evidence="7">
    <location>
        <begin position="75"/>
        <end position="97"/>
    </location>
</feature>
<protein>
    <recommendedName>
        <fullName evidence="6">rRNA methyltransferase 2, mitochondrial</fullName>
    </recommendedName>
</protein>
<keyword evidence="4" id="KW-0808">Transferase</keyword>
<evidence type="ECO:0000256" key="6">
    <source>
        <dbReference type="ARBA" id="ARBA00041184"/>
    </source>
</evidence>
<dbReference type="SUPFAM" id="SSF53335">
    <property type="entry name" value="S-adenosyl-L-methionine-dependent methyltransferases"/>
    <property type="match status" value="1"/>
</dbReference>
<name>A0A9N9ZPB6_9HYPO</name>
<dbReference type="InterPro" id="IPR029063">
    <property type="entry name" value="SAM-dependent_MTases_sf"/>
</dbReference>